<name>A0ABR4BXZ1_9HELO</name>
<dbReference type="Proteomes" id="UP001595075">
    <property type="component" value="Unassembled WGS sequence"/>
</dbReference>
<evidence type="ECO:0000313" key="4">
    <source>
        <dbReference type="Proteomes" id="UP001595075"/>
    </source>
</evidence>
<evidence type="ECO:0000256" key="2">
    <source>
        <dbReference type="ARBA" id="ARBA00023002"/>
    </source>
</evidence>
<keyword evidence="2" id="KW-0560">Oxidoreductase</keyword>
<dbReference type="InterPro" id="IPR002347">
    <property type="entry name" value="SDR_fam"/>
</dbReference>
<organism evidence="3 4">
    <name type="scientific">Oculimacula yallundae</name>
    <dbReference type="NCBI Taxonomy" id="86028"/>
    <lineage>
        <taxon>Eukaryota</taxon>
        <taxon>Fungi</taxon>
        <taxon>Dikarya</taxon>
        <taxon>Ascomycota</taxon>
        <taxon>Pezizomycotina</taxon>
        <taxon>Leotiomycetes</taxon>
        <taxon>Helotiales</taxon>
        <taxon>Ploettnerulaceae</taxon>
        <taxon>Oculimacula</taxon>
    </lineage>
</organism>
<protein>
    <recommendedName>
        <fullName evidence="5">NAD(P)-binding protein</fullName>
    </recommendedName>
</protein>
<evidence type="ECO:0000313" key="3">
    <source>
        <dbReference type="EMBL" id="KAL2062207.1"/>
    </source>
</evidence>
<dbReference type="Pfam" id="PF00106">
    <property type="entry name" value="adh_short"/>
    <property type="match status" value="1"/>
</dbReference>
<keyword evidence="4" id="KW-1185">Reference proteome</keyword>
<reference evidence="3 4" key="1">
    <citation type="journal article" date="2024" name="Commun. Biol.">
        <title>Comparative genomic analysis of thermophilic fungi reveals convergent evolutionary adaptations and gene losses.</title>
        <authorList>
            <person name="Steindorff A.S."/>
            <person name="Aguilar-Pontes M.V."/>
            <person name="Robinson A.J."/>
            <person name="Andreopoulos B."/>
            <person name="LaButti K."/>
            <person name="Kuo A."/>
            <person name="Mondo S."/>
            <person name="Riley R."/>
            <person name="Otillar R."/>
            <person name="Haridas S."/>
            <person name="Lipzen A."/>
            <person name="Grimwood J."/>
            <person name="Schmutz J."/>
            <person name="Clum A."/>
            <person name="Reid I.D."/>
            <person name="Moisan M.C."/>
            <person name="Butler G."/>
            <person name="Nguyen T.T.M."/>
            <person name="Dewar K."/>
            <person name="Conant G."/>
            <person name="Drula E."/>
            <person name="Henrissat B."/>
            <person name="Hansel C."/>
            <person name="Singer S."/>
            <person name="Hutchinson M.I."/>
            <person name="de Vries R.P."/>
            <person name="Natvig D.O."/>
            <person name="Powell A.J."/>
            <person name="Tsang A."/>
            <person name="Grigoriev I.V."/>
        </authorList>
    </citation>
    <scope>NUCLEOTIDE SEQUENCE [LARGE SCALE GENOMIC DNA]</scope>
    <source>
        <strain evidence="3 4">CBS 494.80</strain>
    </source>
</reference>
<dbReference type="EMBL" id="JAZHXI010000017">
    <property type="protein sequence ID" value="KAL2062207.1"/>
    <property type="molecule type" value="Genomic_DNA"/>
</dbReference>
<proteinExistence type="inferred from homology"/>
<dbReference type="SUPFAM" id="SSF51735">
    <property type="entry name" value="NAD(P)-binding Rossmann-fold domains"/>
    <property type="match status" value="1"/>
</dbReference>
<evidence type="ECO:0008006" key="5">
    <source>
        <dbReference type="Google" id="ProtNLM"/>
    </source>
</evidence>
<gene>
    <name evidence="3" type="ORF">VTL71DRAFT_6473</name>
</gene>
<comment type="similarity">
    <text evidence="1">Belongs to the short-chain dehydrogenases/reductases (SDR) family.</text>
</comment>
<evidence type="ECO:0000256" key="1">
    <source>
        <dbReference type="ARBA" id="ARBA00006484"/>
    </source>
</evidence>
<dbReference type="CDD" id="cd05233">
    <property type="entry name" value="SDR_c"/>
    <property type="match status" value="1"/>
</dbReference>
<dbReference type="Gene3D" id="3.40.50.720">
    <property type="entry name" value="NAD(P)-binding Rossmann-like Domain"/>
    <property type="match status" value="1"/>
</dbReference>
<sequence length="285" mass="30869">MEYPSPVKNYHNDTYPAINPTSPRLSTAGKNIVITGGGAGIGSGLARSFAQSGASTISLLGRTEKTLIATKTQLEGEFPKTKFYTYIADIVNKSALVTVFEAIKATVGRVDVLVANAGYLPDLNPIAKSDIEDWFNGFEVNVKGNFNVVTAFVPVAAEGAAIINISTGIAHLKYVPGYSGYHTSKLAAAKFFEYVHIEYPEFFVLNVHPGVIMTAMNAKNAGTGVEFAFDTMELPTNFVVWAVSPEAKFLNGKFVWSHWDVDDLKAISKEIESTDKFTLGLLGWP</sequence>
<dbReference type="PANTHER" id="PTHR42901">
    <property type="entry name" value="ALCOHOL DEHYDROGENASE"/>
    <property type="match status" value="1"/>
</dbReference>
<comment type="caution">
    <text evidence="3">The sequence shown here is derived from an EMBL/GenBank/DDBJ whole genome shotgun (WGS) entry which is preliminary data.</text>
</comment>
<accession>A0ABR4BXZ1</accession>
<dbReference type="InterPro" id="IPR036291">
    <property type="entry name" value="NAD(P)-bd_dom_sf"/>
</dbReference>
<dbReference type="PRINTS" id="PR00081">
    <property type="entry name" value="GDHRDH"/>
</dbReference>
<dbReference type="PANTHER" id="PTHR42901:SF1">
    <property type="entry name" value="ALCOHOL DEHYDROGENASE"/>
    <property type="match status" value="1"/>
</dbReference>